<dbReference type="Gene3D" id="2.40.100.10">
    <property type="entry name" value="Cyclophilin-like"/>
    <property type="match status" value="1"/>
</dbReference>
<dbReference type="AlphaFoldDB" id="A0A9X1UXJ4"/>
<comment type="caution">
    <text evidence="5">The sequence shown here is derived from an EMBL/GenBank/DDBJ whole genome shotgun (WGS) entry which is preliminary data.</text>
</comment>
<keyword evidence="3" id="KW-0067">ATP-binding</keyword>
<dbReference type="NCBIfam" id="TIGR00370">
    <property type="entry name" value="5-oxoprolinase subunit PxpB"/>
    <property type="match status" value="1"/>
</dbReference>
<dbReference type="RefSeq" id="WP_240099046.1">
    <property type="nucleotide sequence ID" value="NZ_JAJSON010000023.1"/>
</dbReference>
<evidence type="ECO:0000259" key="4">
    <source>
        <dbReference type="SMART" id="SM00796"/>
    </source>
</evidence>
<name>A0A9X1UXJ4_9FLAO</name>
<dbReference type="InterPro" id="IPR003833">
    <property type="entry name" value="CT_C_D"/>
</dbReference>
<evidence type="ECO:0000256" key="1">
    <source>
        <dbReference type="ARBA" id="ARBA00022741"/>
    </source>
</evidence>
<reference evidence="5" key="1">
    <citation type="submission" date="2021-12" db="EMBL/GenBank/DDBJ databases">
        <title>Description of Gramella crocea sp. nov., a new bacterium isolated from activated sludge.</title>
        <authorList>
            <person name="Zhang X."/>
        </authorList>
    </citation>
    <scope>NUCLEOTIDE SEQUENCE</scope>
    <source>
        <strain evidence="5">YB25</strain>
    </source>
</reference>
<accession>A0A9X1UXJ4</accession>
<dbReference type="SUPFAM" id="SSF50891">
    <property type="entry name" value="Cyclophilin-like"/>
    <property type="match status" value="1"/>
</dbReference>
<keyword evidence="1" id="KW-0547">Nucleotide-binding</keyword>
<dbReference type="Pfam" id="PF02682">
    <property type="entry name" value="CT_C_D"/>
    <property type="match status" value="1"/>
</dbReference>
<evidence type="ECO:0000256" key="2">
    <source>
        <dbReference type="ARBA" id="ARBA00022801"/>
    </source>
</evidence>
<protein>
    <submittedName>
        <fullName evidence="5">5-oxoprolinase subunit PxpB</fullName>
        <ecNumber evidence="5">3.5.2.9</ecNumber>
    </submittedName>
</protein>
<evidence type="ECO:0000313" key="5">
    <source>
        <dbReference type="EMBL" id="MCG9972114.1"/>
    </source>
</evidence>
<dbReference type="EC" id="3.5.2.9" evidence="5"/>
<dbReference type="GO" id="GO:0017168">
    <property type="term" value="F:5-oxoprolinase (ATP-hydrolyzing) activity"/>
    <property type="evidence" value="ECO:0007669"/>
    <property type="project" value="UniProtKB-EC"/>
</dbReference>
<dbReference type="Gene3D" id="3.30.1360.40">
    <property type="match status" value="1"/>
</dbReference>
<keyword evidence="2 5" id="KW-0378">Hydrolase</keyword>
<keyword evidence="6" id="KW-1185">Reference proteome</keyword>
<sequence length="245" mass="28182">MADFPLISPMGERAILIDFGQDYSPEKLRELLFYKKLLEKELLKETVEVINTYNSLLIIYVFTIEDIYSEVSKLKGLFKNANIPKKINSQIFYLPVCYDEDFGPDLKLISEEKNIGIDEIIRLHTTPLYQIYFIGFLPGFLYLGGLDERLHISRKKTPRKSVEKGSVGIGEKQTGIYPKSSPGGWQILGRCPVDLFDKNMDPPTRFSAGDKIRFYSVSKDEFFKIKEEVENGNYELKSETYESGN</sequence>
<dbReference type="SUPFAM" id="SSF160467">
    <property type="entry name" value="PH0987 N-terminal domain-like"/>
    <property type="match status" value="1"/>
</dbReference>
<dbReference type="PANTHER" id="PTHR34698:SF2">
    <property type="entry name" value="5-OXOPROLINASE SUBUNIT B"/>
    <property type="match status" value="1"/>
</dbReference>
<dbReference type="InterPro" id="IPR010016">
    <property type="entry name" value="PxpB"/>
</dbReference>
<dbReference type="SMART" id="SM00796">
    <property type="entry name" value="AHS1"/>
    <property type="match status" value="1"/>
</dbReference>
<dbReference type="Proteomes" id="UP001139344">
    <property type="component" value="Unassembled WGS sequence"/>
</dbReference>
<feature type="domain" description="Carboxyltransferase" evidence="4">
    <location>
        <begin position="5"/>
        <end position="206"/>
    </location>
</feature>
<dbReference type="PANTHER" id="PTHR34698">
    <property type="entry name" value="5-OXOPROLINASE SUBUNIT B"/>
    <property type="match status" value="1"/>
</dbReference>
<dbReference type="GO" id="GO:0005524">
    <property type="term" value="F:ATP binding"/>
    <property type="evidence" value="ECO:0007669"/>
    <property type="project" value="UniProtKB-KW"/>
</dbReference>
<evidence type="ECO:0000256" key="3">
    <source>
        <dbReference type="ARBA" id="ARBA00022840"/>
    </source>
</evidence>
<proteinExistence type="predicted"/>
<gene>
    <name evidence="5" type="primary">pxpB</name>
    <name evidence="5" type="ORF">LU635_10745</name>
</gene>
<organism evidence="5 6">
    <name type="scientific">Christiangramia crocea</name>
    <dbReference type="NCBI Taxonomy" id="2904124"/>
    <lineage>
        <taxon>Bacteria</taxon>
        <taxon>Pseudomonadati</taxon>
        <taxon>Bacteroidota</taxon>
        <taxon>Flavobacteriia</taxon>
        <taxon>Flavobacteriales</taxon>
        <taxon>Flavobacteriaceae</taxon>
        <taxon>Christiangramia</taxon>
    </lineage>
</organism>
<dbReference type="EMBL" id="JAJSON010000023">
    <property type="protein sequence ID" value="MCG9972114.1"/>
    <property type="molecule type" value="Genomic_DNA"/>
</dbReference>
<evidence type="ECO:0000313" key="6">
    <source>
        <dbReference type="Proteomes" id="UP001139344"/>
    </source>
</evidence>
<dbReference type="InterPro" id="IPR029000">
    <property type="entry name" value="Cyclophilin-like_dom_sf"/>
</dbReference>